<dbReference type="InterPro" id="IPR050905">
    <property type="entry name" value="Plant_NBS-LRR"/>
</dbReference>
<evidence type="ECO:0000256" key="1">
    <source>
        <dbReference type="ARBA" id="ARBA00022821"/>
    </source>
</evidence>
<evidence type="ECO:0000313" key="3">
    <source>
        <dbReference type="Proteomes" id="UP000593560"/>
    </source>
</evidence>
<dbReference type="PANTHER" id="PTHR33463:SF205">
    <property type="entry name" value="DISEASE RESISTANCE PROTEIN RPS2-LIKE"/>
    <property type="match status" value="1"/>
</dbReference>
<dbReference type="Proteomes" id="UP000593560">
    <property type="component" value="Unassembled WGS sequence"/>
</dbReference>
<keyword evidence="1" id="KW-0611">Plant defense</keyword>
<dbReference type="SUPFAM" id="SSF52047">
    <property type="entry name" value="RNI-like"/>
    <property type="match status" value="1"/>
</dbReference>
<dbReference type="PANTHER" id="PTHR33463">
    <property type="entry name" value="NB-ARC DOMAIN-CONTAINING PROTEIN-RELATED"/>
    <property type="match status" value="1"/>
</dbReference>
<dbReference type="Gene3D" id="3.80.10.10">
    <property type="entry name" value="Ribonuclease Inhibitor"/>
    <property type="match status" value="1"/>
</dbReference>
<keyword evidence="3" id="KW-1185">Reference proteome</keyword>
<name>A0A7J9I7Y2_9ROSI</name>
<dbReference type="EMBL" id="JABFAD010147681">
    <property type="protein sequence ID" value="MBA0817933.1"/>
    <property type="molecule type" value="Genomic_DNA"/>
</dbReference>
<protein>
    <submittedName>
        <fullName evidence="2">Uncharacterized protein</fullName>
    </submittedName>
</protein>
<gene>
    <name evidence="2" type="ORF">Gohar_022259</name>
</gene>
<accession>A0A7J9I7Y2</accession>
<feature type="non-terminal residue" evidence="2">
    <location>
        <position position="205"/>
    </location>
</feature>
<evidence type="ECO:0000313" key="2">
    <source>
        <dbReference type="EMBL" id="MBA0817933.1"/>
    </source>
</evidence>
<sequence>MNSKLEEVFGLEDKVEVIAEKEMKFDKLERLSLEELLGLIHFYHKGYHLVLSALRVLTVRDFPSFSIDSQEFVHCKTKNHCWPKLRTLRIVDCQILKYVFTNTLSQGFPSLESVYLKNYPQLKVFSPTEERDVIGDYILLNVPCLENLSVSNCPQFSCFIVQAQLMEVLELSNVGNSRQLLNVDLHLLNEDCIVVGNHGEVFQVQ</sequence>
<dbReference type="OrthoDB" id="978738at2759"/>
<reference evidence="2 3" key="1">
    <citation type="journal article" date="2019" name="Genome Biol. Evol.">
        <title>Insights into the evolution of the New World diploid cottons (Gossypium, subgenus Houzingenia) based on genome sequencing.</title>
        <authorList>
            <person name="Grover C.E."/>
            <person name="Arick M.A. 2nd"/>
            <person name="Thrash A."/>
            <person name="Conover J.L."/>
            <person name="Sanders W.S."/>
            <person name="Peterson D.G."/>
            <person name="Frelichowski J.E."/>
            <person name="Scheffler J.A."/>
            <person name="Scheffler B.E."/>
            <person name="Wendel J.F."/>
        </authorList>
    </citation>
    <scope>NUCLEOTIDE SEQUENCE [LARGE SCALE GENOMIC DNA]</scope>
    <source>
        <strain evidence="2">0</strain>
        <tissue evidence="2">Leaf</tissue>
    </source>
</reference>
<dbReference type="AlphaFoldDB" id="A0A7J9I7Y2"/>
<dbReference type="InterPro" id="IPR032675">
    <property type="entry name" value="LRR_dom_sf"/>
</dbReference>
<proteinExistence type="predicted"/>
<organism evidence="2 3">
    <name type="scientific">Gossypium harknessii</name>
    <dbReference type="NCBI Taxonomy" id="34285"/>
    <lineage>
        <taxon>Eukaryota</taxon>
        <taxon>Viridiplantae</taxon>
        <taxon>Streptophyta</taxon>
        <taxon>Embryophyta</taxon>
        <taxon>Tracheophyta</taxon>
        <taxon>Spermatophyta</taxon>
        <taxon>Magnoliopsida</taxon>
        <taxon>eudicotyledons</taxon>
        <taxon>Gunneridae</taxon>
        <taxon>Pentapetalae</taxon>
        <taxon>rosids</taxon>
        <taxon>malvids</taxon>
        <taxon>Malvales</taxon>
        <taxon>Malvaceae</taxon>
        <taxon>Malvoideae</taxon>
        <taxon>Gossypium</taxon>
    </lineage>
</organism>
<comment type="caution">
    <text evidence="2">The sequence shown here is derived from an EMBL/GenBank/DDBJ whole genome shotgun (WGS) entry which is preliminary data.</text>
</comment>